<accession>A0ABT9E7S9</accession>
<dbReference type="InterPro" id="IPR007396">
    <property type="entry name" value="TR_PAI2-type"/>
</dbReference>
<reference evidence="1 2" key="1">
    <citation type="submission" date="2023-08" db="EMBL/GenBank/DDBJ databases">
        <title>The draft genome sequence of Paracraurococcus sp. LOR1-02.</title>
        <authorList>
            <person name="Kingkaew E."/>
            <person name="Tanasupawat S."/>
        </authorList>
    </citation>
    <scope>NUCLEOTIDE SEQUENCE [LARGE SCALE GENOMIC DNA]</scope>
    <source>
        <strain evidence="1 2">LOR1-02</strain>
    </source>
</reference>
<evidence type="ECO:0000313" key="1">
    <source>
        <dbReference type="EMBL" id="MDO9712234.1"/>
    </source>
</evidence>
<protein>
    <submittedName>
        <fullName evidence="1">FMN-binding negative transcriptional regulator</fullName>
    </submittedName>
</protein>
<dbReference type="EMBL" id="JAUTWS010000043">
    <property type="protein sequence ID" value="MDO9712234.1"/>
    <property type="molecule type" value="Genomic_DNA"/>
</dbReference>
<keyword evidence="2" id="KW-1185">Reference proteome</keyword>
<dbReference type="Proteomes" id="UP001243009">
    <property type="component" value="Unassembled WGS sequence"/>
</dbReference>
<name>A0ABT9E7S9_9PROT</name>
<dbReference type="InterPro" id="IPR012349">
    <property type="entry name" value="Split_barrel_FMN-bd"/>
</dbReference>
<proteinExistence type="predicted"/>
<evidence type="ECO:0000313" key="2">
    <source>
        <dbReference type="Proteomes" id="UP001243009"/>
    </source>
</evidence>
<dbReference type="Pfam" id="PF04299">
    <property type="entry name" value="FMN_bind_2"/>
    <property type="match status" value="1"/>
</dbReference>
<comment type="caution">
    <text evidence="1">The sequence shown here is derived from an EMBL/GenBank/DDBJ whole genome shotgun (WGS) entry which is preliminary data.</text>
</comment>
<dbReference type="RefSeq" id="WP_305107090.1">
    <property type="nucleotide sequence ID" value="NZ_JAUTWS010000043.1"/>
</dbReference>
<dbReference type="Gene3D" id="2.30.110.10">
    <property type="entry name" value="Electron Transport, Fmn-binding Protein, Chain A"/>
    <property type="match status" value="1"/>
</dbReference>
<organism evidence="1 2">
    <name type="scientific">Paracraurococcus lichenis</name>
    <dbReference type="NCBI Taxonomy" id="3064888"/>
    <lineage>
        <taxon>Bacteria</taxon>
        <taxon>Pseudomonadati</taxon>
        <taxon>Pseudomonadota</taxon>
        <taxon>Alphaproteobacteria</taxon>
        <taxon>Acetobacterales</taxon>
        <taxon>Roseomonadaceae</taxon>
        <taxon>Paracraurococcus</taxon>
    </lineage>
</organism>
<gene>
    <name evidence="1" type="ORF">Q7A36_28080</name>
</gene>
<sequence>MYVPPAFREDGLAALHGTMREARLANLVTATAEGLLATPLPLFLAPEDHAPGRGVAASIPGWSEEVRPPRLAD</sequence>